<organism evidence="2 3">
    <name type="scientific">Pelotomaculum schinkii</name>
    <dbReference type="NCBI Taxonomy" id="78350"/>
    <lineage>
        <taxon>Bacteria</taxon>
        <taxon>Bacillati</taxon>
        <taxon>Bacillota</taxon>
        <taxon>Clostridia</taxon>
        <taxon>Eubacteriales</taxon>
        <taxon>Desulfotomaculaceae</taxon>
        <taxon>Pelotomaculum</taxon>
    </lineage>
</organism>
<sequence>MHRVKRPSPEAKSFGFSQVHYRTTHDLPGDEPKAKTIKREQAGINFQLNAAGGPLGEEFKDKT</sequence>
<evidence type="ECO:0000313" key="3">
    <source>
        <dbReference type="Proteomes" id="UP000298324"/>
    </source>
</evidence>
<reference evidence="2 3" key="1">
    <citation type="journal article" date="2018" name="Environ. Microbiol.">
        <title>Novel energy conservation strategies and behaviour of Pelotomaculum schinkii driving syntrophic propionate catabolism.</title>
        <authorList>
            <person name="Hidalgo-Ahumada C.A.P."/>
            <person name="Nobu M.K."/>
            <person name="Narihiro T."/>
            <person name="Tamaki H."/>
            <person name="Liu W.T."/>
            <person name="Kamagata Y."/>
            <person name="Stams A.J.M."/>
            <person name="Imachi H."/>
            <person name="Sousa D.Z."/>
        </authorList>
    </citation>
    <scope>NUCLEOTIDE SEQUENCE [LARGE SCALE GENOMIC DNA]</scope>
    <source>
        <strain evidence="2 3">HH</strain>
    </source>
</reference>
<keyword evidence="3" id="KW-1185">Reference proteome</keyword>
<dbReference type="EMBL" id="QFGA01000001">
    <property type="protein sequence ID" value="TEB07065.1"/>
    <property type="molecule type" value="Genomic_DNA"/>
</dbReference>
<feature type="region of interest" description="Disordered" evidence="1">
    <location>
        <begin position="1"/>
        <end position="32"/>
    </location>
</feature>
<protein>
    <submittedName>
        <fullName evidence="2">Uncharacterized protein</fullName>
    </submittedName>
</protein>
<comment type="caution">
    <text evidence="2">The sequence shown here is derived from an EMBL/GenBank/DDBJ whole genome shotgun (WGS) entry which is preliminary data.</text>
</comment>
<evidence type="ECO:0000313" key="2">
    <source>
        <dbReference type="EMBL" id="TEB07065.1"/>
    </source>
</evidence>
<feature type="compositionally biased region" description="Basic and acidic residues" evidence="1">
    <location>
        <begin position="23"/>
        <end position="32"/>
    </location>
</feature>
<accession>A0A4Y7RDG9</accession>
<dbReference type="Proteomes" id="UP000298324">
    <property type="component" value="Unassembled WGS sequence"/>
</dbReference>
<dbReference type="RefSeq" id="WP_134217362.1">
    <property type="nucleotide sequence ID" value="NZ_QFGA01000001.1"/>
</dbReference>
<gene>
    <name evidence="2" type="ORF">Psch_00606</name>
</gene>
<dbReference type="AlphaFoldDB" id="A0A4Y7RDG9"/>
<evidence type="ECO:0000256" key="1">
    <source>
        <dbReference type="SAM" id="MobiDB-lite"/>
    </source>
</evidence>
<proteinExistence type="predicted"/>
<name>A0A4Y7RDG9_9FIRM</name>